<comment type="caution">
    <text evidence="2">The sequence shown here is derived from an EMBL/GenBank/DDBJ whole genome shotgun (WGS) entry which is preliminary data.</text>
</comment>
<proteinExistence type="predicted"/>
<dbReference type="EMBL" id="JSZA02000273">
    <property type="protein sequence ID" value="TGO02009.1"/>
    <property type="molecule type" value="Genomic_DNA"/>
</dbReference>
<dbReference type="InterPro" id="IPR043519">
    <property type="entry name" value="NT_sf"/>
</dbReference>
<dbReference type="SUPFAM" id="SSF81301">
    <property type="entry name" value="Nucleotidyltransferase"/>
    <property type="match status" value="1"/>
</dbReference>
<dbReference type="Proteomes" id="UP000030428">
    <property type="component" value="Unassembled WGS sequence"/>
</dbReference>
<evidence type="ECO:0000259" key="1">
    <source>
        <dbReference type="Pfam" id="PF01909"/>
    </source>
</evidence>
<protein>
    <submittedName>
        <fullName evidence="2">DNA polymerase subunit beta</fullName>
    </submittedName>
</protein>
<dbReference type="InterPro" id="IPR002934">
    <property type="entry name" value="Polymerase_NTP_transf_dom"/>
</dbReference>
<organism evidence="2 3">
    <name type="scientific">Candidatus Thiomargarita nelsonii</name>
    <dbReference type="NCBI Taxonomy" id="1003181"/>
    <lineage>
        <taxon>Bacteria</taxon>
        <taxon>Pseudomonadati</taxon>
        <taxon>Pseudomonadota</taxon>
        <taxon>Gammaproteobacteria</taxon>
        <taxon>Thiotrichales</taxon>
        <taxon>Thiotrichaceae</taxon>
        <taxon>Thiomargarita</taxon>
    </lineage>
</organism>
<dbReference type="PANTHER" id="PTHR33933">
    <property type="entry name" value="NUCLEOTIDYLTRANSFERASE"/>
    <property type="match status" value="1"/>
</dbReference>
<dbReference type="Gene3D" id="3.30.460.10">
    <property type="entry name" value="Beta Polymerase, domain 2"/>
    <property type="match status" value="1"/>
</dbReference>
<name>A0A4E0QL05_9GAMM</name>
<reference evidence="2 3" key="1">
    <citation type="journal article" date="2016" name="Front. Microbiol.">
        <title>Single-Cell (Meta-)Genomics of a Dimorphic Candidatus Thiomargarita nelsonii Reveals Genomic Plasticity.</title>
        <authorList>
            <person name="Flood B.E."/>
            <person name="Fliss P."/>
            <person name="Jones D.S."/>
            <person name="Dick G.J."/>
            <person name="Jain S."/>
            <person name="Kaster A.K."/>
            <person name="Winkel M."/>
            <person name="Mussmann M."/>
            <person name="Bailey J."/>
        </authorList>
    </citation>
    <scope>NUCLEOTIDE SEQUENCE [LARGE SCALE GENOMIC DNA]</scope>
    <source>
        <strain evidence="2">Hydrate Ridge</strain>
    </source>
</reference>
<dbReference type="InterPro" id="IPR052548">
    <property type="entry name" value="Type_VII_TA_antitoxin"/>
</dbReference>
<gene>
    <name evidence="2" type="ORF">PN36_32110</name>
</gene>
<dbReference type="PANTHER" id="PTHR33933:SF3">
    <property type="entry name" value="PROTEIN ADENYLYLTRANSFERASE MJ0604-RELATED"/>
    <property type="match status" value="1"/>
</dbReference>
<dbReference type="GO" id="GO:0016779">
    <property type="term" value="F:nucleotidyltransferase activity"/>
    <property type="evidence" value="ECO:0007669"/>
    <property type="project" value="InterPro"/>
</dbReference>
<evidence type="ECO:0000313" key="3">
    <source>
        <dbReference type="Proteomes" id="UP000030428"/>
    </source>
</evidence>
<dbReference type="Pfam" id="PF01909">
    <property type="entry name" value="NTP_transf_2"/>
    <property type="match status" value="1"/>
</dbReference>
<dbReference type="AlphaFoldDB" id="A0A4E0QL05"/>
<accession>A0A4E0QL05</accession>
<dbReference type="CDD" id="cd05403">
    <property type="entry name" value="NT_KNTase_like"/>
    <property type="match status" value="1"/>
</dbReference>
<keyword evidence="3" id="KW-1185">Reference proteome</keyword>
<evidence type="ECO:0000313" key="2">
    <source>
        <dbReference type="EMBL" id="TGO02009.1"/>
    </source>
</evidence>
<feature type="domain" description="Polymerase nucleotidyl transferase" evidence="1">
    <location>
        <begin position="13"/>
        <end position="75"/>
    </location>
</feature>
<sequence length="106" mass="11752">MISQETINQAVLKIVATAEPCKIILFGSYARNEATENSDLDLLVIKPQLTNKGMEMVRLRNAIGHIGIGVDVLVYSQMEINKRGHIPSSALYYALKEGKVLYDTTN</sequence>